<dbReference type="RefSeq" id="WP_097010288.1">
    <property type="nucleotide sequence ID" value="NZ_LT907975.1"/>
</dbReference>
<organism evidence="1 2">
    <name type="scientific">Pseudodesulfovibrio profundus</name>
    <dbReference type="NCBI Taxonomy" id="57320"/>
    <lineage>
        <taxon>Bacteria</taxon>
        <taxon>Pseudomonadati</taxon>
        <taxon>Thermodesulfobacteriota</taxon>
        <taxon>Desulfovibrionia</taxon>
        <taxon>Desulfovibrionales</taxon>
        <taxon>Desulfovibrionaceae</taxon>
    </lineage>
</organism>
<gene>
    <name evidence="1" type="ORF">DPRO_0075</name>
</gene>
<keyword evidence="2" id="KW-1185">Reference proteome</keyword>
<evidence type="ECO:0000313" key="2">
    <source>
        <dbReference type="Proteomes" id="UP000219215"/>
    </source>
</evidence>
<dbReference type="Pfam" id="PF06037">
    <property type="entry name" value="DUF922"/>
    <property type="match status" value="1"/>
</dbReference>
<dbReference type="Proteomes" id="UP000219215">
    <property type="component" value="Chromosome DPRO"/>
</dbReference>
<reference evidence="2" key="1">
    <citation type="submission" date="2017-09" db="EMBL/GenBank/DDBJ databases">
        <authorList>
            <person name="Regsiter A."/>
            <person name="William W."/>
        </authorList>
    </citation>
    <scope>NUCLEOTIDE SEQUENCE [LARGE SCALE GENOMIC DNA]</scope>
    <source>
        <strain evidence="2">500-1</strain>
    </source>
</reference>
<name>A0A2C8F3I1_9BACT</name>
<dbReference type="KEGG" id="pprf:DPRO_0075"/>
<dbReference type="OrthoDB" id="5465004at2"/>
<evidence type="ECO:0000313" key="1">
    <source>
        <dbReference type="EMBL" id="SOB56952.1"/>
    </source>
</evidence>
<sequence>MKLIYTIITTLFLSVPAWAEVIIIEQDDFYSVNGVGKREILQDMERRAPYKKGNDTYPAYTQTDIKYNYSWENRAGRCNVTDVKVYLTLTYVYPKLVRLQSGSVKWWWKDTMKKYVTHEKIHGNISKRWAHELDRELRALKDLNCGTAKQTITTRAQYIIRQMREKQEEYDRVTKHGRLQHKYRGPQ</sequence>
<dbReference type="EMBL" id="LT907975">
    <property type="protein sequence ID" value="SOB56952.1"/>
    <property type="molecule type" value="Genomic_DNA"/>
</dbReference>
<protein>
    <recommendedName>
        <fullName evidence="3">Secreted Zn-dependent protease</fullName>
    </recommendedName>
</protein>
<dbReference type="AlphaFoldDB" id="A0A2C8F3I1"/>
<dbReference type="InterPro" id="IPR010321">
    <property type="entry name" value="DUF922"/>
</dbReference>
<evidence type="ECO:0008006" key="3">
    <source>
        <dbReference type="Google" id="ProtNLM"/>
    </source>
</evidence>
<accession>A0A2C8F3I1</accession>
<proteinExistence type="predicted"/>